<reference evidence="2 3" key="1">
    <citation type="journal article" date="2014" name="PLoS Genet.">
        <title>Analysis of the Phlebiopsis gigantea genome, transcriptome and secretome provides insight into its pioneer colonization strategies of wood.</title>
        <authorList>
            <person name="Hori C."/>
            <person name="Ishida T."/>
            <person name="Igarashi K."/>
            <person name="Samejima M."/>
            <person name="Suzuki H."/>
            <person name="Master E."/>
            <person name="Ferreira P."/>
            <person name="Ruiz-Duenas F.J."/>
            <person name="Held B."/>
            <person name="Canessa P."/>
            <person name="Larrondo L.F."/>
            <person name="Schmoll M."/>
            <person name="Druzhinina I.S."/>
            <person name="Kubicek C.P."/>
            <person name="Gaskell J.A."/>
            <person name="Kersten P."/>
            <person name="St John F."/>
            <person name="Glasner J."/>
            <person name="Sabat G."/>
            <person name="Splinter BonDurant S."/>
            <person name="Syed K."/>
            <person name="Yadav J."/>
            <person name="Mgbeahuruike A.C."/>
            <person name="Kovalchuk A."/>
            <person name="Asiegbu F.O."/>
            <person name="Lackner G."/>
            <person name="Hoffmeister D."/>
            <person name="Rencoret J."/>
            <person name="Gutierrez A."/>
            <person name="Sun H."/>
            <person name="Lindquist E."/>
            <person name="Barry K."/>
            <person name="Riley R."/>
            <person name="Grigoriev I.V."/>
            <person name="Henrissat B."/>
            <person name="Kues U."/>
            <person name="Berka R.M."/>
            <person name="Martinez A.T."/>
            <person name="Covert S.F."/>
            <person name="Blanchette R.A."/>
            <person name="Cullen D."/>
        </authorList>
    </citation>
    <scope>NUCLEOTIDE SEQUENCE [LARGE SCALE GENOMIC DNA]</scope>
    <source>
        <strain evidence="2 3">11061_1 CR5-6</strain>
    </source>
</reference>
<accession>A0A0C3S1P8</accession>
<sequence>MSADSTTAAKSSAFRRPPIRGHANGVYPRHFQVPSGPSTSPEWISLLEELHELSGGDERKVRAAVFNIPILGRITALDYYKKWAAALRQPSVESAPAFAAGTEPHMVPSSRKRLPENVPLGAPPRKRPNEDVDRPASSPQPPRSKRAAASSQAQPSHSPVAPVHRASSSGDAHRLRKSRTHADTPDAKPVVEGVSAPPLPTRSAPVDSMSHPPASSSRIRSTLGVPDGGDEHPAASSRSHLPQLLRSDPCSEPLSSPQPHTILDGFTYREPVFEAGPTGNLDLSKYKLAVPPGQGCFGCTTQNQGCNMPADGSPANTCAQCRARHQSCNATAPKKAEVFVRGGKLPSASRTAAAAASVLHSSPLLVEWATVREGQNLLCRQMAVTSALCTAAIHEGALAMHNMNHLRERANAILQRVASGSSKDDSGPQ</sequence>
<protein>
    <submittedName>
        <fullName evidence="2">Uncharacterized protein</fullName>
    </submittedName>
</protein>
<dbReference type="EMBL" id="KN840790">
    <property type="protein sequence ID" value="KIP01440.1"/>
    <property type="molecule type" value="Genomic_DNA"/>
</dbReference>
<evidence type="ECO:0000313" key="2">
    <source>
        <dbReference type="EMBL" id="KIP01440.1"/>
    </source>
</evidence>
<feature type="region of interest" description="Disordered" evidence="1">
    <location>
        <begin position="100"/>
        <end position="263"/>
    </location>
</feature>
<dbReference type="HOGENOM" id="CLU_639528_0_0_1"/>
<organism evidence="2 3">
    <name type="scientific">Phlebiopsis gigantea (strain 11061_1 CR5-6)</name>
    <name type="common">White-rot fungus</name>
    <name type="synonym">Peniophora gigantea</name>
    <dbReference type="NCBI Taxonomy" id="745531"/>
    <lineage>
        <taxon>Eukaryota</taxon>
        <taxon>Fungi</taxon>
        <taxon>Dikarya</taxon>
        <taxon>Basidiomycota</taxon>
        <taxon>Agaricomycotina</taxon>
        <taxon>Agaricomycetes</taxon>
        <taxon>Polyporales</taxon>
        <taxon>Phanerochaetaceae</taxon>
        <taxon>Phlebiopsis</taxon>
    </lineage>
</organism>
<evidence type="ECO:0000313" key="3">
    <source>
        <dbReference type="Proteomes" id="UP000053257"/>
    </source>
</evidence>
<feature type="compositionally biased region" description="Low complexity" evidence="1">
    <location>
        <begin position="1"/>
        <end position="12"/>
    </location>
</feature>
<proteinExistence type="predicted"/>
<name>A0A0C3S1P8_PHLG1</name>
<feature type="region of interest" description="Disordered" evidence="1">
    <location>
        <begin position="1"/>
        <end position="27"/>
    </location>
</feature>
<gene>
    <name evidence="2" type="ORF">PHLGIDRAFT_17192</name>
</gene>
<evidence type="ECO:0000256" key="1">
    <source>
        <dbReference type="SAM" id="MobiDB-lite"/>
    </source>
</evidence>
<keyword evidence="3" id="KW-1185">Reference proteome</keyword>
<dbReference type="Proteomes" id="UP000053257">
    <property type="component" value="Unassembled WGS sequence"/>
</dbReference>
<dbReference type="AlphaFoldDB" id="A0A0C3S1P8"/>
<feature type="compositionally biased region" description="Low complexity" evidence="1">
    <location>
        <begin position="147"/>
        <end position="162"/>
    </location>
</feature>